<accession>A0A1W0ASW1</accession>
<dbReference type="RefSeq" id="WP_077121307.1">
    <property type="nucleotide sequence ID" value="NZ_LOKT01000014.1"/>
</dbReference>
<comment type="caution">
    <text evidence="2">The sequence shown here is derived from an EMBL/GenBank/DDBJ whole genome shotgun (WGS) entry which is preliminary data.</text>
</comment>
<keyword evidence="3" id="KW-1185">Reference proteome</keyword>
<evidence type="ECO:0000313" key="2">
    <source>
        <dbReference type="EMBL" id="ONM46249.1"/>
    </source>
</evidence>
<feature type="compositionally biased region" description="Basic and acidic residues" evidence="1">
    <location>
        <begin position="105"/>
        <end position="116"/>
    </location>
</feature>
<feature type="region of interest" description="Disordered" evidence="1">
    <location>
        <begin position="86"/>
        <end position="116"/>
    </location>
</feature>
<evidence type="ECO:0000313" key="3">
    <source>
        <dbReference type="Proteomes" id="UP000188836"/>
    </source>
</evidence>
<protein>
    <submittedName>
        <fullName evidence="2">Uncharacterized protein</fullName>
    </submittedName>
</protein>
<proteinExistence type="predicted"/>
<dbReference type="AlphaFoldDB" id="A0A1W0ASW1"/>
<feature type="region of interest" description="Disordered" evidence="1">
    <location>
        <begin position="1"/>
        <end position="27"/>
    </location>
</feature>
<reference evidence="2 3" key="1">
    <citation type="journal article" date="2016" name="Antonie Van Leeuwenhoek">
        <title>Nocardia donostiensis sp. nov., isolated from human respiratory specimens.</title>
        <authorList>
            <person name="Ercibengoa M."/>
            <person name="Bell M."/>
            <person name="Marimon J.M."/>
            <person name="Humrighouse B."/>
            <person name="Klenk H.P."/>
            <person name="Potter G."/>
            <person name="Perez-Trallero E."/>
        </authorList>
    </citation>
    <scope>NUCLEOTIDE SEQUENCE [LARGE SCALE GENOMIC DNA]</scope>
    <source>
        <strain evidence="2 3">X1655</strain>
    </source>
</reference>
<name>A0A1W0ASW1_9NOCA</name>
<gene>
    <name evidence="2" type="ORF">B0T46_24000</name>
</gene>
<sequence>MADTLVSSDRLATDRTYGSGNTTRQRERVGHCDNWWRHRASLADLPVSIDDTKAARIRRISYAVSTDTPSPTGTRHSQRKLEWCPDQPPLVHTIRTPWPTKARPRQNDEIGTHSKR</sequence>
<evidence type="ECO:0000256" key="1">
    <source>
        <dbReference type="SAM" id="MobiDB-lite"/>
    </source>
</evidence>
<dbReference type="Proteomes" id="UP000188836">
    <property type="component" value="Unassembled WGS sequence"/>
</dbReference>
<organism evidence="2 3">
    <name type="scientific">Nocardia donostiensis</name>
    <dbReference type="NCBI Taxonomy" id="1538463"/>
    <lineage>
        <taxon>Bacteria</taxon>
        <taxon>Bacillati</taxon>
        <taxon>Actinomycetota</taxon>
        <taxon>Actinomycetes</taxon>
        <taxon>Mycobacteriales</taxon>
        <taxon>Nocardiaceae</taxon>
        <taxon>Nocardia</taxon>
    </lineage>
</organism>
<dbReference type="EMBL" id="MUMY01000028">
    <property type="protein sequence ID" value="ONM46249.1"/>
    <property type="molecule type" value="Genomic_DNA"/>
</dbReference>